<name>A0AAW6QEF8_9PAST</name>
<dbReference type="Proteomes" id="UP001214976">
    <property type="component" value="Unassembled WGS sequence"/>
</dbReference>
<protein>
    <submittedName>
        <fullName evidence="2">Inorganic triphosphatase</fullName>
    </submittedName>
</protein>
<dbReference type="GO" id="GO:0050355">
    <property type="term" value="F:inorganic triphosphate phosphatase activity"/>
    <property type="evidence" value="ECO:0007669"/>
    <property type="project" value="InterPro"/>
</dbReference>
<dbReference type="SUPFAM" id="SSF55154">
    <property type="entry name" value="CYTH-like phosphatases"/>
    <property type="match status" value="1"/>
</dbReference>
<evidence type="ECO:0000313" key="2">
    <source>
        <dbReference type="EMBL" id="MDG2950796.1"/>
    </source>
</evidence>
<dbReference type="InterPro" id="IPR039013">
    <property type="entry name" value="YgiF"/>
</dbReference>
<dbReference type="Gene3D" id="2.40.320.10">
    <property type="entry name" value="Hypothetical Protein Pfu-838710-001"/>
    <property type="match status" value="1"/>
</dbReference>
<sequence length="346" mass="39898">MPNEVELKLAVSPNFADNFAQNMTDFHILSTQIVELGNCYYDTPDRDFARRKMGLRVRSENERFTMTLKTDGQVTGGLHVRPEYNVALPSAELDLTLLREHLLDFPENLSLKPVFATDFTRQLWLIECGHDTEIEVALDRGEIKAKDKTQPICEVEFELKRGTLSDLLTFVANLPLIDGVRLSSASKAKRGYLLTADRLLTPMDCLEKWREFLQFEQTAQNSKEILTALLTYEQQLAEETVFFSPSYFAQDFMRSVERIGSFFNLMNFYTENKKLLSAAAEVTRADEQIVTELIESNEILFRSIRDIIRLHSETRDNALAMHKLDELLHQGQYVKRMINLIRLTVD</sequence>
<dbReference type="EMBL" id="JARQTW010000016">
    <property type="protein sequence ID" value="MDG2950796.1"/>
    <property type="molecule type" value="Genomic_DNA"/>
</dbReference>
<feature type="domain" description="CYTH" evidence="1">
    <location>
        <begin position="2"/>
        <end position="198"/>
    </location>
</feature>
<dbReference type="CDD" id="cd07756">
    <property type="entry name" value="CYTH-like_Pase_CHAD"/>
    <property type="match status" value="1"/>
</dbReference>
<dbReference type="Pfam" id="PF01928">
    <property type="entry name" value="CYTH"/>
    <property type="match status" value="1"/>
</dbReference>
<evidence type="ECO:0000259" key="1">
    <source>
        <dbReference type="PROSITE" id="PS51707"/>
    </source>
</evidence>
<dbReference type="AlphaFoldDB" id="A0AAW6QEF8"/>
<comment type="caution">
    <text evidence="2">The sequence shown here is derived from an EMBL/GenBank/DDBJ whole genome shotgun (WGS) entry which is preliminary data.</text>
</comment>
<dbReference type="PANTHER" id="PTHR39569:SF1">
    <property type="entry name" value="INORGANIC TRIPHOSPHATASE"/>
    <property type="match status" value="1"/>
</dbReference>
<reference evidence="2" key="1">
    <citation type="submission" date="2023-03" db="EMBL/GenBank/DDBJ databases">
        <title>Classification of Bisgaard taxon 6 and taxon 10 as Exercitatus varius gen. nov., spec. nov.</title>
        <authorList>
            <person name="Christensen H."/>
        </authorList>
    </citation>
    <scope>NUCLEOTIDE SEQUENCE</scope>
    <source>
        <strain evidence="2">86116</strain>
    </source>
</reference>
<accession>A0AAW6QEF8</accession>
<dbReference type="GO" id="GO:0046872">
    <property type="term" value="F:metal ion binding"/>
    <property type="evidence" value="ECO:0007669"/>
    <property type="project" value="TreeGrafter"/>
</dbReference>
<dbReference type="PROSITE" id="PS51707">
    <property type="entry name" value="CYTH"/>
    <property type="match status" value="1"/>
</dbReference>
<dbReference type="InterPro" id="IPR033469">
    <property type="entry name" value="CYTH-like_dom_sf"/>
</dbReference>
<dbReference type="PANTHER" id="PTHR39569">
    <property type="entry name" value="INORGANIC TRIPHOSPHATASE"/>
    <property type="match status" value="1"/>
</dbReference>
<proteinExistence type="predicted"/>
<gene>
    <name evidence="2" type="ORF">P7M15_09795</name>
</gene>
<dbReference type="InterPro" id="IPR023577">
    <property type="entry name" value="CYTH_domain"/>
</dbReference>
<dbReference type="SMART" id="SM01118">
    <property type="entry name" value="CYTH"/>
    <property type="match status" value="1"/>
</dbReference>
<organism evidence="2 3">
    <name type="scientific">Exercitatus varius</name>
    <dbReference type="NCBI Taxonomy" id="67857"/>
    <lineage>
        <taxon>Bacteria</taxon>
        <taxon>Pseudomonadati</taxon>
        <taxon>Pseudomonadota</taxon>
        <taxon>Gammaproteobacteria</taxon>
        <taxon>Pasteurellales</taxon>
        <taxon>Pasteurellaceae</taxon>
        <taxon>Exercitatus</taxon>
    </lineage>
</organism>
<evidence type="ECO:0000313" key="3">
    <source>
        <dbReference type="Proteomes" id="UP001214976"/>
    </source>
</evidence>
<dbReference type="RefSeq" id="WP_317477732.1">
    <property type="nucleotide sequence ID" value="NZ_JARQTW010000016.1"/>
</dbReference>